<dbReference type="EC" id="3.6.1.66" evidence="10"/>
<dbReference type="GO" id="GO:0036222">
    <property type="term" value="F:XTP diphosphatase activity"/>
    <property type="evidence" value="ECO:0007669"/>
    <property type="project" value="UniProtKB-UniRule"/>
</dbReference>
<dbReference type="InterPro" id="IPR020922">
    <property type="entry name" value="dITP/XTP_pyrophosphatase"/>
</dbReference>
<dbReference type="Gene3D" id="3.90.950.10">
    <property type="match status" value="1"/>
</dbReference>
<dbReference type="FunFam" id="3.90.950.10:FF:000001">
    <property type="entry name" value="dITP/XTP pyrophosphatase"/>
    <property type="match status" value="1"/>
</dbReference>
<evidence type="ECO:0000256" key="10">
    <source>
        <dbReference type="HAMAP-Rule" id="MF_01405"/>
    </source>
</evidence>
<dbReference type="Proteomes" id="UP000324536">
    <property type="component" value="Chromosome"/>
</dbReference>
<evidence type="ECO:0000256" key="5">
    <source>
        <dbReference type="ARBA" id="ARBA00022801"/>
    </source>
</evidence>
<comment type="subunit">
    <text evidence="2 10">Homodimer.</text>
</comment>
<evidence type="ECO:0000256" key="3">
    <source>
        <dbReference type="ARBA" id="ARBA00022723"/>
    </source>
</evidence>
<evidence type="ECO:0000256" key="7">
    <source>
        <dbReference type="ARBA" id="ARBA00023080"/>
    </source>
</evidence>
<comment type="cofactor">
    <cofactor evidence="10">
        <name>Mg(2+)</name>
        <dbReference type="ChEBI" id="CHEBI:18420"/>
    </cofactor>
    <text evidence="10">Binds 1 Mg(2+) ion per subunit.</text>
</comment>
<feature type="binding site" evidence="10">
    <location>
        <position position="78"/>
    </location>
    <ligand>
        <name>substrate</name>
    </ligand>
</feature>
<keyword evidence="6 10" id="KW-0460">Magnesium</keyword>
<feature type="binding site" evidence="10">
    <location>
        <position position="180"/>
    </location>
    <ligand>
        <name>substrate</name>
    </ligand>
</feature>
<organism evidence="12 13">
    <name type="scientific">Acetobacter vaccinii</name>
    <dbReference type="NCBI Taxonomy" id="2592655"/>
    <lineage>
        <taxon>Bacteria</taxon>
        <taxon>Pseudomonadati</taxon>
        <taxon>Pseudomonadota</taxon>
        <taxon>Alphaproteobacteria</taxon>
        <taxon>Acetobacterales</taxon>
        <taxon>Acetobacteraceae</taxon>
        <taxon>Acetobacter</taxon>
    </lineage>
</organism>
<evidence type="ECO:0000313" key="12">
    <source>
        <dbReference type="EMBL" id="QEO17004.1"/>
    </source>
</evidence>
<gene>
    <name evidence="12" type="primary">rdgB</name>
    <name evidence="12" type="ORF">FLP30_03975</name>
</gene>
<dbReference type="GO" id="GO:0046872">
    <property type="term" value="F:metal ion binding"/>
    <property type="evidence" value="ECO:0007669"/>
    <property type="project" value="UniProtKB-KW"/>
</dbReference>
<dbReference type="InterPro" id="IPR029001">
    <property type="entry name" value="ITPase-like_fam"/>
</dbReference>
<feature type="binding site" evidence="10">
    <location>
        <position position="77"/>
    </location>
    <ligand>
        <name>Mg(2+)</name>
        <dbReference type="ChEBI" id="CHEBI:18420"/>
    </ligand>
</feature>
<comment type="catalytic activity">
    <reaction evidence="10">
        <text>ITP + H2O = IMP + diphosphate + H(+)</text>
        <dbReference type="Rhea" id="RHEA:29399"/>
        <dbReference type="ChEBI" id="CHEBI:15377"/>
        <dbReference type="ChEBI" id="CHEBI:15378"/>
        <dbReference type="ChEBI" id="CHEBI:33019"/>
        <dbReference type="ChEBI" id="CHEBI:58053"/>
        <dbReference type="ChEBI" id="CHEBI:61402"/>
        <dbReference type="EC" id="3.6.1.66"/>
    </reaction>
</comment>
<dbReference type="PANTHER" id="PTHR11067">
    <property type="entry name" value="INOSINE TRIPHOSPHATE PYROPHOSPHATASE/HAM1 PROTEIN"/>
    <property type="match status" value="1"/>
</dbReference>
<feature type="binding site" evidence="10">
    <location>
        <begin position="16"/>
        <end position="21"/>
    </location>
    <ligand>
        <name>substrate</name>
    </ligand>
</feature>
<dbReference type="GO" id="GO:0017111">
    <property type="term" value="F:ribonucleoside triphosphate phosphatase activity"/>
    <property type="evidence" value="ECO:0007669"/>
    <property type="project" value="InterPro"/>
</dbReference>
<accession>A0A5C1YL45</accession>
<dbReference type="GO" id="GO:0009117">
    <property type="term" value="P:nucleotide metabolic process"/>
    <property type="evidence" value="ECO:0007669"/>
    <property type="project" value="UniProtKB-KW"/>
</dbReference>
<keyword evidence="4 10" id="KW-0547">Nucleotide-binding</keyword>
<comment type="catalytic activity">
    <reaction evidence="8 10">
        <text>dITP + H2O = dIMP + diphosphate + H(+)</text>
        <dbReference type="Rhea" id="RHEA:28342"/>
        <dbReference type="ChEBI" id="CHEBI:15377"/>
        <dbReference type="ChEBI" id="CHEBI:15378"/>
        <dbReference type="ChEBI" id="CHEBI:33019"/>
        <dbReference type="ChEBI" id="CHEBI:61194"/>
        <dbReference type="ChEBI" id="CHEBI:61382"/>
        <dbReference type="EC" id="3.6.1.66"/>
    </reaction>
</comment>
<feature type="binding site" evidence="10">
    <location>
        <begin position="185"/>
        <end position="186"/>
    </location>
    <ligand>
        <name>substrate</name>
    </ligand>
</feature>
<dbReference type="GO" id="GO:0000166">
    <property type="term" value="F:nucleotide binding"/>
    <property type="evidence" value="ECO:0007669"/>
    <property type="project" value="UniProtKB-KW"/>
</dbReference>
<dbReference type="NCBIfam" id="TIGR00042">
    <property type="entry name" value="RdgB/HAM1 family non-canonical purine NTP pyrophosphatase"/>
    <property type="match status" value="1"/>
</dbReference>
<evidence type="ECO:0000256" key="4">
    <source>
        <dbReference type="ARBA" id="ARBA00022741"/>
    </source>
</evidence>
<feature type="active site" description="Proton acceptor" evidence="10">
    <location>
        <position position="77"/>
    </location>
</feature>
<dbReference type="AlphaFoldDB" id="A0A5C1YL45"/>
<evidence type="ECO:0000256" key="2">
    <source>
        <dbReference type="ARBA" id="ARBA00011738"/>
    </source>
</evidence>
<dbReference type="KEGG" id="acek:FLP30_03975"/>
<feature type="binding site" evidence="10">
    <location>
        <position position="48"/>
    </location>
    <ligand>
        <name>Mg(2+)</name>
        <dbReference type="ChEBI" id="CHEBI:18420"/>
    </ligand>
</feature>
<name>A0A5C1YL45_9PROT</name>
<protein>
    <recommendedName>
        <fullName evidence="10">dITP/XTP pyrophosphatase</fullName>
        <ecNumber evidence="10">3.6.1.66</ecNumber>
    </recommendedName>
    <alternativeName>
        <fullName evidence="10">Non-canonical purine NTP pyrophosphatase</fullName>
    </alternativeName>
    <alternativeName>
        <fullName evidence="10">Non-standard purine NTP pyrophosphatase</fullName>
    </alternativeName>
    <alternativeName>
        <fullName evidence="10">Nucleoside-triphosphate diphosphatase</fullName>
    </alternativeName>
    <alternativeName>
        <fullName evidence="10">Nucleoside-triphosphate pyrophosphatase</fullName>
        <shortName evidence="10">NTPase</shortName>
    </alternativeName>
</protein>
<dbReference type="EMBL" id="CP043506">
    <property type="protein sequence ID" value="QEO17004.1"/>
    <property type="molecule type" value="Genomic_DNA"/>
</dbReference>
<reference evidence="12 13" key="1">
    <citation type="submission" date="2019-09" db="EMBL/GenBank/DDBJ databases">
        <title>Genome sequencing of strain KACC 21233.</title>
        <authorList>
            <person name="Heo J."/>
            <person name="Kim S.-J."/>
            <person name="Kim J.-S."/>
            <person name="Hong S.-B."/>
            <person name="Kwon S.-W."/>
        </authorList>
    </citation>
    <scope>NUCLEOTIDE SEQUENCE [LARGE SCALE GENOMIC DNA]</scope>
    <source>
        <strain evidence="12 13">KACC 21233</strain>
    </source>
</reference>
<keyword evidence="5 10" id="KW-0378">Hydrolase</keyword>
<sequence>MTNPTLAHGSTLVLATHNAGKLAEFAALMAPFGITVVSAGALNLPEPEETATTFEGNAIIKAQAAARAANLPALADDSGLCVAALGGAPGVYSARWAGPDKDFAGAMARIHEGIGTDDRAAWFTCVLCLALPDGQTWCFEGRVDGQINWPPRGTNGHGYDPVFQPEGETRSFAEMTDEQKNAISHRARAFAAFRAACLA</sequence>
<dbReference type="GO" id="GO:0009146">
    <property type="term" value="P:purine nucleoside triphosphate catabolic process"/>
    <property type="evidence" value="ECO:0007669"/>
    <property type="project" value="UniProtKB-UniRule"/>
</dbReference>
<dbReference type="RefSeq" id="WP_149278683.1">
    <property type="nucleotide sequence ID" value="NZ_CP043506.1"/>
</dbReference>
<comment type="function">
    <text evidence="10">Pyrophosphatase that catalyzes the hydrolysis of nucleoside triphosphates to their monophosphate derivatives, with a high preference for the non-canonical purine nucleotides XTP (xanthosine triphosphate), dITP (deoxyinosine triphosphate) and ITP. Seems to function as a house-cleaning enzyme that removes non-canonical purine nucleotides from the nucleotide pool, thus preventing their incorporation into DNA/RNA and avoiding chromosomal lesions.</text>
</comment>
<evidence type="ECO:0000256" key="1">
    <source>
        <dbReference type="ARBA" id="ARBA00008023"/>
    </source>
</evidence>
<evidence type="ECO:0000256" key="6">
    <source>
        <dbReference type="ARBA" id="ARBA00022842"/>
    </source>
</evidence>
<dbReference type="Pfam" id="PF01725">
    <property type="entry name" value="Ham1p_like"/>
    <property type="match status" value="1"/>
</dbReference>
<dbReference type="PANTHER" id="PTHR11067:SF9">
    <property type="entry name" value="INOSINE TRIPHOSPHATE PYROPHOSPHATASE"/>
    <property type="match status" value="1"/>
</dbReference>
<evidence type="ECO:0000313" key="13">
    <source>
        <dbReference type="Proteomes" id="UP000324536"/>
    </source>
</evidence>
<proteinExistence type="inferred from homology"/>
<dbReference type="SUPFAM" id="SSF52972">
    <property type="entry name" value="ITPase-like"/>
    <property type="match status" value="1"/>
</dbReference>
<dbReference type="InterPro" id="IPR002637">
    <property type="entry name" value="RdgB/HAM1"/>
</dbReference>
<comment type="similarity">
    <text evidence="1 10 11">Belongs to the HAM1 NTPase family.</text>
</comment>
<dbReference type="HAMAP" id="MF_01405">
    <property type="entry name" value="Non_canon_purine_NTPase"/>
    <property type="match status" value="1"/>
</dbReference>
<keyword evidence="13" id="KW-1185">Reference proteome</keyword>
<evidence type="ECO:0000256" key="8">
    <source>
        <dbReference type="ARBA" id="ARBA00051875"/>
    </source>
</evidence>
<dbReference type="GO" id="GO:0005829">
    <property type="term" value="C:cytosol"/>
    <property type="evidence" value="ECO:0007669"/>
    <property type="project" value="TreeGrafter"/>
</dbReference>
<dbReference type="OrthoDB" id="9807456at2"/>
<evidence type="ECO:0000256" key="9">
    <source>
        <dbReference type="ARBA" id="ARBA00052017"/>
    </source>
</evidence>
<evidence type="ECO:0000256" key="11">
    <source>
        <dbReference type="RuleBase" id="RU003781"/>
    </source>
</evidence>
<keyword evidence="3 10" id="KW-0479">Metal-binding</keyword>
<dbReference type="GO" id="GO:0035870">
    <property type="term" value="F:dITP diphosphatase activity"/>
    <property type="evidence" value="ECO:0007669"/>
    <property type="project" value="UniProtKB-UniRule"/>
</dbReference>
<feature type="binding site" evidence="10">
    <location>
        <begin position="157"/>
        <end position="160"/>
    </location>
    <ligand>
        <name>substrate</name>
    </ligand>
</feature>
<dbReference type="GO" id="GO:0036220">
    <property type="term" value="F:ITP diphosphatase activity"/>
    <property type="evidence" value="ECO:0007669"/>
    <property type="project" value="UniProtKB-UniRule"/>
</dbReference>
<dbReference type="CDD" id="cd00515">
    <property type="entry name" value="HAM1"/>
    <property type="match status" value="1"/>
</dbReference>
<comment type="catalytic activity">
    <reaction evidence="9 10">
        <text>XTP + H2O = XMP + diphosphate + H(+)</text>
        <dbReference type="Rhea" id="RHEA:28610"/>
        <dbReference type="ChEBI" id="CHEBI:15377"/>
        <dbReference type="ChEBI" id="CHEBI:15378"/>
        <dbReference type="ChEBI" id="CHEBI:33019"/>
        <dbReference type="ChEBI" id="CHEBI:57464"/>
        <dbReference type="ChEBI" id="CHEBI:61314"/>
        <dbReference type="EC" id="3.6.1.66"/>
    </reaction>
</comment>
<keyword evidence="7 10" id="KW-0546">Nucleotide metabolism</keyword>